<feature type="transmembrane region" description="Helical" evidence="10">
    <location>
        <begin position="134"/>
        <end position="153"/>
    </location>
</feature>
<dbReference type="Proteomes" id="UP000321386">
    <property type="component" value="Unassembled WGS sequence"/>
</dbReference>
<dbReference type="InterPro" id="IPR003594">
    <property type="entry name" value="HATPase_dom"/>
</dbReference>
<dbReference type="Pfam" id="PF07730">
    <property type="entry name" value="HisKA_3"/>
    <property type="match status" value="1"/>
</dbReference>
<dbReference type="Gene3D" id="3.30.565.10">
    <property type="entry name" value="Histidine kinase-like ATPase, C-terminal domain"/>
    <property type="match status" value="1"/>
</dbReference>
<evidence type="ECO:0000256" key="7">
    <source>
        <dbReference type="ARBA" id="ARBA00022840"/>
    </source>
</evidence>
<comment type="caution">
    <text evidence="12">The sequence shown here is derived from an EMBL/GenBank/DDBJ whole genome shotgun (WGS) entry which is preliminary data.</text>
</comment>
<sequence>MTSHHDAHPAVRDDLDDDGSDVSSVGGREEFWRRSMRGWDVAFWVMVTTSAAFTVPTAGTVHAVVGALAGFVVLVVAYQLLGRRGAHRGDARLTQAYLVVLVLVTSYETGLGELGIVLLFVAYSQVWFFALTRVHGVLWAVALTIGVIVATALRVEAQPHELPAIAGQATLGLVFSLALGLWVTYVAEQSAERAVLVDELRAAQSALAASHHAEGVYAERARLAQEIHDTLAQGFTSVVMLAQTSAAELDAGQGARARERLTQIEAVARDNLAEARALVAAFTPPALDGGLAAALRRLAEQLHAQTGIDVTVEVDDVDVDQDAAVAVLRAAQESLANVRRHAGARRVTVRLRRLAGSGPGSRETDDEEARDRRDHVELVVDDDGRGFRADDREGTGLRGMRERARVTGGRLQVDGTPGAGTRVTLRLPVPARAPRTEDLA</sequence>
<feature type="transmembrane region" description="Helical" evidence="10">
    <location>
        <begin position="61"/>
        <end position="81"/>
    </location>
</feature>
<dbReference type="SMART" id="SM00387">
    <property type="entry name" value="HATPase_c"/>
    <property type="match status" value="1"/>
</dbReference>
<keyword evidence="5" id="KW-0547">Nucleotide-binding</keyword>
<evidence type="ECO:0000313" key="12">
    <source>
        <dbReference type="EMBL" id="GEK19260.1"/>
    </source>
</evidence>
<evidence type="ECO:0000256" key="5">
    <source>
        <dbReference type="ARBA" id="ARBA00022741"/>
    </source>
</evidence>
<dbReference type="InterPro" id="IPR036890">
    <property type="entry name" value="HATPase_C_sf"/>
</dbReference>
<dbReference type="PIRSF" id="PIRSF037434">
    <property type="entry name" value="STHK_ChrS"/>
    <property type="match status" value="1"/>
</dbReference>
<organism evidence="12 13">
    <name type="scientific">Cellulomonas persica</name>
    <dbReference type="NCBI Taxonomy" id="76861"/>
    <lineage>
        <taxon>Bacteria</taxon>
        <taxon>Bacillati</taxon>
        <taxon>Actinomycetota</taxon>
        <taxon>Actinomycetes</taxon>
        <taxon>Micrococcales</taxon>
        <taxon>Cellulomonadaceae</taxon>
        <taxon>Cellulomonas</taxon>
    </lineage>
</organism>
<feature type="transmembrane region" description="Helical" evidence="10">
    <location>
        <begin position="93"/>
        <end position="122"/>
    </location>
</feature>
<feature type="transmembrane region" description="Helical" evidence="10">
    <location>
        <begin position="165"/>
        <end position="185"/>
    </location>
</feature>
<dbReference type="PANTHER" id="PTHR24421:SF10">
    <property type="entry name" value="NITRATE_NITRITE SENSOR PROTEIN NARQ"/>
    <property type="match status" value="1"/>
</dbReference>
<dbReference type="PANTHER" id="PTHR24421">
    <property type="entry name" value="NITRATE/NITRITE SENSOR PROTEIN NARX-RELATED"/>
    <property type="match status" value="1"/>
</dbReference>
<dbReference type="GO" id="GO:0016020">
    <property type="term" value="C:membrane"/>
    <property type="evidence" value="ECO:0007669"/>
    <property type="project" value="InterPro"/>
</dbReference>
<feature type="domain" description="Histidine kinase/HSP90-like ATPase" evidence="11">
    <location>
        <begin position="322"/>
        <end position="431"/>
    </location>
</feature>
<dbReference type="GO" id="GO:0005524">
    <property type="term" value="F:ATP binding"/>
    <property type="evidence" value="ECO:0007669"/>
    <property type="project" value="UniProtKB-KW"/>
</dbReference>
<keyword evidence="8" id="KW-0902">Two-component regulatory system</keyword>
<dbReference type="EC" id="2.7.13.3" evidence="2"/>
<feature type="region of interest" description="Disordered" evidence="9">
    <location>
        <begin position="1"/>
        <end position="25"/>
    </location>
</feature>
<keyword evidence="3" id="KW-0597">Phosphoprotein</keyword>
<evidence type="ECO:0000256" key="8">
    <source>
        <dbReference type="ARBA" id="ARBA00023012"/>
    </source>
</evidence>
<dbReference type="EMBL" id="BJUA01000021">
    <property type="protein sequence ID" value="GEK19260.1"/>
    <property type="molecule type" value="Genomic_DNA"/>
</dbReference>
<accession>A0A510V1R0</accession>
<gene>
    <name evidence="12" type="ORF">CPE01_29930</name>
</gene>
<dbReference type="GO" id="GO:0000155">
    <property type="term" value="F:phosphorelay sensor kinase activity"/>
    <property type="evidence" value="ECO:0007669"/>
    <property type="project" value="InterPro"/>
</dbReference>
<dbReference type="InterPro" id="IPR050482">
    <property type="entry name" value="Sensor_HK_TwoCompSys"/>
</dbReference>
<evidence type="ECO:0000256" key="9">
    <source>
        <dbReference type="SAM" id="MobiDB-lite"/>
    </source>
</evidence>
<dbReference type="SUPFAM" id="SSF55874">
    <property type="entry name" value="ATPase domain of HSP90 chaperone/DNA topoisomerase II/histidine kinase"/>
    <property type="match status" value="1"/>
</dbReference>
<keyword evidence="6 12" id="KW-0418">Kinase</keyword>
<comment type="catalytic activity">
    <reaction evidence="1">
        <text>ATP + protein L-histidine = ADP + protein N-phospho-L-histidine.</text>
        <dbReference type="EC" id="2.7.13.3"/>
    </reaction>
</comment>
<keyword evidence="10" id="KW-0812">Transmembrane</keyword>
<feature type="region of interest" description="Disordered" evidence="9">
    <location>
        <begin position="354"/>
        <end position="422"/>
    </location>
</feature>
<reference evidence="12 13" key="1">
    <citation type="submission" date="2019-07" db="EMBL/GenBank/DDBJ databases">
        <title>Whole genome shotgun sequence of Cellulomonas persica NBRC 101101.</title>
        <authorList>
            <person name="Hosoyama A."/>
            <person name="Uohara A."/>
            <person name="Ohji S."/>
            <person name="Ichikawa N."/>
        </authorList>
    </citation>
    <scope>NUCLEOTIDE SEQUENCE [LARGE SCALE GENOMIC DNA]</scope>
    <source>
        <strain evidence="12 13">NBRC 101101</strain>
    </source>
</reference>
<evidence type="ECO:0000256" key="6">
    <source>
        <dbReference type="ARBA" id="ARBA00022777"/>
    </source>
</evidence>
<evidence type="ECO:0000256" key="10">
    <source>
        <dbReference type="SAM" id="Phobius"/>
    </source>
</evidence>
<dbReference type="Gene3D" id="1.20.5.1930">
    <property type="match status" value="1"/>
</dbReference>
<evidence type="ECO:0000256" key="4">
    <source>
        <dbReference type="ARBA" id="ARBA00022679"/>
    </source>
</evidence>
<proteinExistence type="predicted"/>
<keyword evidence="4" id="KW-0808">Transferase</keyword>
<name>A0A510V1R0_9CELL</name>
<keyword evidence="10" id="KW-0472">Membrane</keyword>
<keyword evidence="13" id="KW-1185">Reference proteome</keyword>
<dbReference type="AlphaFoldDB" id="A0A510V1R0"/>
<dbReference type="CDD" id="cd16917">
    <property type="entry name" value="HATPase_UhpB-NarQ-NarX-like"/>
    <property type="match status" value="1"/>
</dbReference>
<dbReference type="Pfam" id="PF02518">
    <property type="entry name" value="HATPase_c"/>
    <property type="match status" value="1"/>
</dbReference>
<dbReference type="InterPro" id="IPR011712">
    <property type="entry name" value="Sig_transdc_His_kin_sub3_dim/P"/>
</dbReference>
<protein>
    <recommendedName>
        <fullName evidence="2">histidine kinase</fullName>
        <ecNumber evidence="2">2.7.13.3</ecNumber>
    </recommendedName>
</protein>
<evidence type="ECO:0000256" key="3">
    <source>
        <dbReference type="ARBA" id="ARBA00022553"/>
    </source>
</evidence>
<evidence type="ECO:0000259" key="11">
    <source>
        <dbReference type="SMART" id="SM00387"/>
    </source>
</evidence>
<dbReference type="InterPro" id="IPR017205">
    <property type="entry name" value="Sig_transdc_His_kinase_ChrS"/>
</dbReference>
<keyword evidence="7" id="KW-0067">ATP-binding</keyword>
<dbReference type="GO" id="GO:0046983">
    <property type="term" value="F:protein dimerization activity"/>
    <property type="evidence" value="ECO:0007669"/>
    <property type="project" value="InterPro"/>
</dbReference>
<feature type="compositionally biased region" description="Basic and acidic residues" evidence="9">
    <location>
        <begin position="369"/>
        <end position="405"/>
    </location>
</feature>
<evidence type="ECO:0000256" key="1">
    <source>
        <dbReference type="ARBA" id="ARBA00000085"/>
    </source>
</evidence>
<evidence type="ECO:0000256" key="2">
    <source>
        <dbReference type="ARBA" id="ARBA00012438"/>
    </source>
</evidence>
<keyword evidence="10" id="KW-1133">Transmembrane helix</keyword>
<feature type="compositionally biased region" description="Basic and acidic residues" evidence="9">
    <location>
        <begin position="1"/>
        <end position="13"/>
    </location>
</feature>
<evidence type="ECO:0000313" key="13">
    <source>
        <dbReference type="Proteomes" id="UP000321386"/>
    </source>
</evidence>